<evidence type="ECO:0000256" key="2">
    <source>
        <dbReference type="ARBA" id="ARBA00022741"/>
    </source>
</evidence>
<proteinExistence type="inferred from homology"/>
<keyword evidence="2" id="KW-0547">Nucleotide-binding</keyword>
<keyword evidence="6" id="KW-1185">Reference proteome</keyword>
<dbReference type="SUPFAM" id="SSF160246">
    <property type="entry name" value="EspE N-terminal domain-like"/>
    <property type="match status" value="1"/>
</dbReference>
<name>A0AAN1VZW5_9PROT</name>
<protein>
    <submittedName>
        <fullName evidence="5">MSHA biogenesis protein MshE</fullName>
    </submittedName>
</protein>
<gene>
    <name evidence="5" type="ORF">FGKAn22_03350</name>
</gene>
<feature type="domain" description="Bacterial type II secretion system protein E" evidence="4">
    <location>
        <begin position="381"/>
        <end position="395"/>
    </location>
</feature>
<reference evidence="5 6" key="1">
    <citation type="submission" date="2019-03" db="EMBL/GenBank/DDBJ databases">
        <title>Complete genome sequence of Ferrigenium kumadai strain An22, a microaerophilic iron-oxidizing bacterium isolated from a paddy field soil.</title>
        <authorList>
            <person name="Watanabe T."/>
            <person name="Asakawa S."/>
        </authorList>
    </citation>
    <scope>NUCLEOTIDE SEQUENCE [LARGE SCALE GENOMIC DNA]</scope>
    <source>
        <strain evidence="5 6">An22</strain>
    </source>
</reference>
<sequence>MARPEKVRLGDLLVQQKLISLDQLKFALEQQKRSGRKLGRVLVDNAFVTEEQISEALAKQLNIPYINLKYYNLNLEQVRLLPENQARRFRAVVLEERNGMLLIGMADPTDLFAFDEISRIVKRDIDVAVVTEGQLLESIDRGYRRTDEISGLARELSEELGDTYVDFGTLTGAVGAEEAPVVKLLQTMFDDATQIRASDIHIEPQEGRLMIRFRIDGALHLQTEADNKIAPALVLRLKLMSGLDISEKRLPQDGRFQVRVRDQGVDVRIATCPTQYGESVVMRLLRQEGGMISLDKIGMPAEMLKRFREVIRRSNGMVLVTGPTGSGKTTTLYSALAEINTIDQKIITVEDPVEYRLSGINQVQVNEKIDLSFARVLRSALRQDPDVILVGEMRDVETAQIGLRAAMTGHLVFSTLHTRDAAGTLFRLVDMGTPRFMVASSVQAVVAQRLLRRICESCSEPHTPTPQESEWLEAEGVLPDQCQGLLHGRGCSHCNGTGYHGRMGVYEMLEMGRELVEAAAHDSATHFIQVARQHMRGKTILDNALAQMKLGRTTVAEVMRISNQVED</sequence>
<dbReference type="PROSITE" id="PS00662">
    <property type="entry name" value="T2SP_E"/>
    <property type="match status" value="1"/>
</dbReference>
<dbReference type="GO" id="GO:0005524">
    <property type="term" value="F:ATP binding"/>
    <property type="evidence" value="ECO:0007669"/>
    <property type="project" value="UniProtKB-KW"/>
</dbReference>
<dbReference type="InterPro" id="IPR037257">
    <property type="entry name" value="T2SS_E_N_sf"/>
</dbReference>
<dbReference type="Gene3D" id="3.40.50.300">
    <property type="entry name" value="P-loop containing nucleotide triphosphate hydrolases"/>
    <property type="match status" value="1"/>
</dbReference>
<keyword evidence="3" id="KW-0067">ATP-binding</keyword>
<comment type="similarity">
    <text evidence="1">Belongs to the GSP E family.</text>
</comment>
<dbReference type="SUPFAM" id="SSF52540">
    <property type="entry name" value="P-loop containing nucleoside triphosphate hydrolases"/>
    <property type="match status" value="1"/>
</dbReference>
<evidence type="ECO:0000256" key="3">
    <source>
        <dbReference type="ARBA" id="ARBA00022840"/>
    </source>
</evidence>
<dbReference type="Pfam" id="PF00437">
    <property type="entry name" value="T2SSE"/>
    <property type="match status" value="1"/>
</dbReference>
<dbReference type="Proteomes" id="UP001319121">
    <property type="component" value="Chromosome"/>
</dbReference>
<organism evidence="5 6">
    <name type="scientific">Ferrigenium kumadai</name>
    <dbReference type="NCBI Taxonomy" id="1682490"/>
    <lineage>
        <taxon>Bacteria</taxon>
        <taxon>Pseudomonadati</taxon>
        <taxon>Pseudomonadota</taxon>
        <taxon>Betaproteobacteria</taxon>
        <taxon>Nitrosomonadales</taxon>
        <taxon>Gallionellaceae</taxon>
        <taxon>Ferrigenium</taxon>
    </lineage>
</organism>
<dbReference type="InterPro" id="IPR007831">
    <property type="entry name" value="T2SS_GspE_N"/>
</dbReference>
<dbReference type="SMART" id="SM00382">
    <property type="entry name" value="AAA"/>
    <property type="match status" value="1"/>
</dbReference>
<dbReference type="GO" id="GO:0016887">
    <property type="term" value="F:ATP hydrolysis activity"/>
    <property type="evidence" value="ECO:0007669"/>
    <property type="project" value="TreeGrafter"/>
</dbReference>
<dbReference type="GO" id="GO:0005886">
    <property type="term" value="C:plasma membrane"/>
    <property type="evidence" value="ECO:0007669"/>
    <property type="project" value="TreeGrafter"/>
</dbReference>
<dbReference type="InterPro" id="IPR001482">
    <property type="entry name" value="T2SS/T4SS_dom"/>
</dbReference>
<dbReference type="KEGG" id="fku:FGKAn22_03350"/>
<dbReference type="AlphaFoldDB" id="A0AAN1VZW5"/>
<dbReference type="InterPro" id="IPR027417">
    <property type="entry name" value="P-loop_NTPase"/>
</dbReference>
<dbReference type="Pfam" id="PF05157">
    <property type="entry name" value="MshEN"/>
    <property type="match status" value="1"/>
</dbReference>
<accession>A0AAN1VZW5</accession>
<dbReference type="InterPro" id="IPR003593">
    <property type="entry name" value="AAA+_ATPase"/>
</dbReference>
<dbReference type="RefSeq" id="WP_212786260.1">
    <property type="nucleotide sequence ID" value="NZ_AP019536.1"/>
</dbReference>
<dbReference type="EMBL" id="AP019536">
    <property type="protein sequence ID" value="BBI98642.1"/>
    <property type="molecule type" value="Genomic_DNA"/>
</dbReference>
<evidence type="ECO:0000313" key="5">
    <source>
        <dbReference type="EMBL" id="BBI98642.1"/>
    </source>
</evidence>
<evidence type="ECO:0000256" key="1">
    <source>
        <dbReference type="ARBA" id="ARBA00006611"/>
    </source>
</evidence>
<dbReference type="FunFam" id="3.40.50.300:FF:000398">
    <property type="entry name" value="Type IV pilus assembly ATPase PilB"/>
    <property type="match status" value="1"/>
</dbReference>
<dbReference type="Gene3D" id="3.30.300.160">
    <property type="entry name" value="Type II secretion system, protein E, N-terminal domain"/>
    <property type="match status" value="1"/>
</dbReference>
<dbReference type="Gene3D" id="3.30.450.90">
    <property type="match status" value="1"/>
</dbReference>
<dbReference type="PANTHER" id="PTHR30258:SF29">
    <property type="entry name" value="MSHA PILUS ASSEMBLY ATPASE MSHE"/>
    <property type="match status" value="1"/>
</dbReference>
<evidence type="ECO:0000313" key="6">
    <source>
        <dbReference type="Proteomes" id="UP001319121"/>
    </source>
</evidence>
<dbReference type="PANTHER" id="PTHR30258">
    <property type="entry name" value="TYPE II SECRETION SYSTEM PROTEIN GSPE-RELATED"/>
    <property type="match status" value="1"/>
</dbReference>
<evidence type="ECO:0000259" key="4">
    <source>
        <dbReference type="PROSITE" id="PS00662"/>
    </source>
</evidence>
<dbReference type="CDD" id="cd01129">
    <property type="entry name" value="PulE-GspE-like"/>
    <property type="match status" value="1"/>
</dbReference>